<dbReference type="Pfam" id="PF10003">
    <property type="entry name" value="DUF2244"/>
    <property type="match status" value="1"/>
</dbReference>
<organism evidence="3 5">
    <name type="scientific">Paraburkholderia fungorum</name>
    <dbReference type="NCBI Taxonomy" id="134537"/>
    <lineage>
        <taxon>Bacteria</taxon>
        <taxon>Pseudomonadati</taxon>
        <taxon>Pseudomonadota</taxon>
        <taxon>Betaproteobacteria</taxon>
        <taxon>Burkholderiales</taxon>
        <taxon>Burkholderiaceae</taxon>
        <taxon>Paraburkholderia</taxon>
    </lineage>
</organism>
<evidence type="ECO:0000313" key="2">
    <source>
        <dbReference type="EMBL" id="AJZ56356.1"/>
    </source>
</evidence>
<protein>
    <submittedName>
        <fullName evidence="3">DUF2244 domain-containing protein</fullName>
    </submittedName>
</protein>
<evidence type="ECO:0000313" key="4">
    <source>
        <dbReference type="Proteomes" id="UP000032614"/>
    </source>
</evidence>
<feature type="transmembrane region" description="Helical" evidence="1">
    <location>
        <begin position="54"/>
        <end position="75"/>
    </location>
</feature>
<keyword evidence="2" id="KW-0614">Plasmid</keyword>
<name>A0AAP5UX88_9BURK</name>
<feature type="transmembrane region" description="Helical" evidence="1">
    <location>
        <begin position="31"/>
        <end position="48"/>
    </location>
</feature>
<gene>
    <name evidence="2" type="ORF">OI25_7901</name>
    <name evidence="3" type="ORF">ParKJ_21685</name>
</gene>
<dbReference type="EMBL" id="CP010024">
    <property type="protein sequence ID" value="AJZ56356.1"/>
    <property type="molecule type" value="Genomic_DNA"/>
</dbReference>
<evidence type="ECO:0000313" key="3">
    <source>
        <dbReference type="EMBL" id="MDT8840042.1"/>
    </source>
</evidence>
<dbReference type="RefSeq" id="WP_042275121.1">
    <property type="nucleotide sequence ID" value="NZ_CADFGE010000013.1"/>
</dbReference>
<sequence length="159" mass="17451">MEHEGSNRAEAPVVLRRWSLKRNCALKPSQFAGVYGSLVLISILLSAFCAWHGAWVIPPVCAVYLAGTGIAFLAYARHAADAQAICLMPGRLIVECWNGLVYERHEFNPAWVSIDLSVSGRPGVLIRCADKTVSIGTFVPIHRRAALAAEIRRSLHTCR</sequence>
<reference evidence="2 4" key="1">
    <citation type="journal article" date="2015" name="Genome Announc.">
        <title>Complete genome sequences for 59 burkholderia isolates, both pathogenic and near neighbor.</title>
        <authorList>
            <person name="Johnson S.L."/>
            <person name="Bishop-Lilly K.A."/>
            <person name="Ladner J.T."/>
            <person name="Daligault H.E."/>
            <person name="Davenport K.W."/>
            <person name="Jaissle J."/>
            <person name="Frey K.G."/>
            <person name="Koroleva G.I."/>
            <person name="Bruce D.C."/>
            <person name="Coyne S.R."/>
            <person name="Broomall S.M."/>
            <person name="Li P.E."/>
            <person name="Teshima H."/>
            <person name="Gibbons H.S."/>
            <person name="Palacios G.F."/>
            <person name="Rosenzweig C.N."/>
            <person name="Redden C.L."/>
            <person name="Xu Y."/>
            <person name="Minogue T.D."/>
            <person name="Chain P.S."/>
        </authorList>
    </citation>
    <scope>NUCLEOTIDE SEQUENCE [LARGE SCALE GENOMIC DNA]</scope>
    <source>
        <strain evidence="2 4">ATCC BAA-463</strain>
        <plasmid evidence="2 4">pBIL</plasmid>
    </source>
</reference>
<dbReference type="InterPro" id="IPR019253">
    <property type="entry name" value="DUF2244_TM"/>
</dbReference>
<dbReference type="AlphaFoldDB" id="A0AAP5UX88"/>
<dbReference type="EMBL" id="JANSLM010000008">
    <property type="protein sequence ID" value="MDT8840042.1"/>
    <property type="molecule type" value="Genomic_DNA"/>
</dbReference>
<dbReference type="Proteomes" id="UP000032614">
    <property type="component" value="Plasmid pBIL"/>
</dbReference>
<accession>A0AAP5UX88</accession>
<evidence type="ECO:0000256" key="1">
    <source>
        <dbReference type="SAM" id="Phobius"/>
    </source>
</evidence>
<evidence type="ECO:0000313" key="5">
    <source>
        <dbReference type="Proteomes" id="UP001246473"/>
    </source>
</evidence>
<geneLocation type="plasmid" evidence="2 4">
    <name>pBIL</name>
</geneLocation>
<dbReference type="KEGG" id="bfn:OI25_7901"/>
<dbReference type="Proteomes" id="UP001246473">
    <property type="component" value="Unassembled WGS sequence"/>
</dbReference>
<dbReference type="GeneID" id="66513170"/>
<keyword evidence="1" id="KW-0472">Membrane</keyword>
<reference evidence="3" key="2">
    <citation type="submission" date="2022-08" db="EMBL/GenBank/DDBJ databases">
        <authorList>
            <person name="Kim S.-J."/>
        </authorList>
    </citation>
    <scope>NUCLEOTIDE SEQUENCE</scope>
    <source>
        <strain evidence="3">KJ</strain>
    </source>
</reference>
<keyword evidence="1" id="KW-0812">Transmembrane</keyword>
<proteinExistence type="predicted"/>
<keyword evidence="1" id="KW-1133">Transmembrane helix</keyword>